<reference evidence="1 2" key="1">
    <citation type="journal article" date="2022" name="bioRxiv">
        <title>The genome of the oomycete Peronosclerospora sorghi, a cosmopolitan pathogen of maize and sorghum, is inflated with dispersed pseudogenes.</title>
        <authorList>
            <person name="Fletcher K."/>
            <person name="Martin F."/>
            <person name="Isakeit T."/>
            <person name="Cavanaugh K."/>
            <person name="Magill C."/>
            <person name="Michelmore R."/>
        </authorList>
    </citation>
    <scope>NUCLEOTIDE SEQUENCE [LARGE SCALE GENOMIC DNA]</scope>
    <source>
        <strain evidence="1">P6</strain>
    </source>
</reference>
<name>A0ACC0WX12_9STRA</name>
<accession>A0ACC0WX12</accession>
<sequence>MRLEDQWEVVVYSPQLVGYHHVNPTAPDKLWTSTALVNKSLDGDPANRLLVYTSKYLTIRGRTIRAMLRNFSNMHKQWMVMFKTLPLHGNRKSTWSLFTGIYLTNIVDRERYVKWMFPFQTLISGRLRHETRRLGSHTTAMLMHQLSALQSKGIGILLGVRLGVHTHRILCT</sequence>
<gene>
    <name evidence="1" type="ORF">PsorP6_001371</name>
</gene>
<proteinExistence type="predicted"/>
<evidence type="ECO:0000313" key="2">
    <source>
        <dbReference type="Proteomes" id="UP001163321"/>
    </source>
</evidence>
<dbReference type="EMBL" id="CM047580">
    <property type="protein sequence ID" value="KAI9922932.1"/>
    <property type="molecule type" value="Genomic_DNA"/>
</dbReference>
<organism evidence="1 2">
    <name type="scientific">Peronosclerospora sorghi</name>
    <dbReference type="NCBI Taxonomy" id="230839"/>
    <lineage>
        <taxon>Eukaryota</taxon>
        <taxon>Sar</taxon>
        <taxon>Stramenopiles</taxon>
        <taxon>Oomycota</taxon>
        <taxon>Peronosporomycetes</taxon>
        <taxon>Peronosporales</taxon>
        <taxon>Peronosporaceae</taxon>
        <taxon>Peronosclerospora</taxon>
    </lineage>
</organism>
<comment type="caution">
    <text evidence="1">The sequence shown here is derived from an EMBL/GenBank/DDBJ whole genome shotgun (WGS) entry which is preliminary data.</text>
</comment>
<evidence type="ECO:0000313" key="1">
    <source>
        <dbReference type="EMBL" id="KAI9922932.1"/>
    </source>
</evidence>
<dbReference type="Proteomes" id="UP001163321">
    <property type="component" value="Chromosome 1"/>
</dbReference>
<keyword evidence="2" id="KW-1185">Reference proteome</keyword>
<protein>
    <submittedName>
        <fullName evidence="1">Uncharacterized protein</fullName>
    </submittedName>
</protein>